<feature type="region of interest" description="Disordered" evidence="1">
    <location>
        <begin position="137"/>
        <end position="169"/>
    </location>
</feature>
<feature type="region of interest" description="Disordered" evidence="1">
    <location>
        <begin position="1"/>
        <end position="46"/>
    </location>
</feature>
<evidence type="ECO:0000313" key="2">
    <source>
        <dbReference type="EMBL" id="OAD75972.1"/>
    </source>
</evidence>
<feature type="region of interest" description="Disordered" evidence="1">
    <location>
        <begin position="221"/>
        <end position="244"/>
    </location>
</feature>
<reference evidence="3" key="1">
    <citation type="submission" date="2015-06" db="EMBL/GenBank/DDBJ databases">
        <title>Expansion of signal transduction pathways in fungi by whole-genome duplication.</title>
        <authorList>
            <consortium name="DOE Joint Genome Institute"/>
            <person name="Corrochano L.M."/>
            <person name="Kuo A."/>
            <person name="Marcet-Houben M."/>
            <person name="Polaino S."/>
            <person name="Salamov A."/>
            <person name="Villalobos J.M."/>
            <person name="Alvarez M.I."/>
            <person name="Avalos J."/>
            <person name="Benito E.P."/>
            <person name="Benoit I."/>
            <person name="Burger G."/>
            <person name="Camino L.P."/>
            <person name="Canovas D."/>
            <person name="Cerda-Olmedo E."/>
            <person name="Cheng J.-F."/>
            <person name="Dominguez A."/>
            <person name="Elias M."/>
            <person name="Eslava A.P."/>
            <person name="Glaser F."/>
            <person name="Grimwood J."/>
            <person name="Gutierrez G."/>
            <person name="Heitman J."/>
            <person name="Henrissat B."/>
            <person name="Iturriaga E.A."/>
            <person name="Lang B.F."/>
            <person name="Lavin J.L."/>
            <person name="Lee S."/>
            <person name="Li W."/>
            <person name="Lindquist E."/>
            <person name="Lopez-Garcia S."/>
            <person name="Luque E.M."/>
            <person name="Marcos A.T."/>
            <person name="Martin J."/>
            <person name="McCluskey K."/>
            <person name="Medina H.R."/>
            <person name="Miralles-Duran A."/>
            <person name="Miyazaki A."/>
            <person name="Munoz-Torres E."/>
            <person name="Oguiza J.A."/>
            <person name="Ohm R."/>
            <person name="Olmedo M."/>
            <person name="Orejas M."/>
            <person name="Ortiz-Castellanos L."/>
            <person name="Pisabarro A.G."/>
            <person name="Rodriguez-Romero J."/>
            <person name="Ruiz-Herrera J."/>
            <person name="Ruiz-Vazquez R."/>
            <person name="Sanz C."/>
            <person name="Schackwitz W."/>
            <person name="Schmutz J."/>
            <person name="Shahriari M."/>
            <person name="Shelest E."/>
            <person name="Silva-Franco F."/>
            <person name="Soanes D."/>
            <person name="Syed K."/>
            <person name="Tagua V.G."/>
            <person name="Talbot N.J."/>
            <person name="Thon M."/>
            <person name="De vries R.P."/>
            <person name="Wiebenga A."/>
            <person name="Yadav J.S."/>
            <person name="Braun E.L."/>
            <person name="Baker S."/>
            <person name="Garre V."/>
            <person name="Horwitz B."/>
            <person name="Torres-Martinez S."/>
            <person name="Idnurm A."/>
            <person name="Herrera-Estrella A."/>
            <person name="Gabaldon T."/>
            <person name="Grigoriev I.V."/>
        </authorList>
    </citation>
    <scope>NUCLEOTIDE SEQUENCE [LARGE SCALE GENOMIC DNA]</scope>
    <source>
        <strain evidence="3">NRRL 1555(-)</strain>
    </source>
</reference>
<proteinExistence type="predicted"/>
<keyword evidence="3" id="KW-1185">Reference proteome</keyword>
<dbReference type="EMBL" id="KV440976">
    <property type="protein sequence ID" value="OAD75972.1"/>
    <property type="molecule type" value="Genomic_DNA"/>
</dbReference>
<dbReference type="VEuPathDB" id="FungiDB:PHYBLDRAFT_142957"/>
<protein>
    <submittedName>
        <fullName evidence="2">Uncharacterized protein</fullName>
    </submittedName>
</protein>
<accession>A0A162UG31</accession>
<evidence type="ECO:0000313" key="3">
    <source>
        <dbReference type="Proteomes" id="UP000077315"/>
    </source>
</evidence>
<name>A0A162UG31_PHYB8</name>
<organism evidence="2 3">
    <name type="scientific">Phycomyces blakesleeanus (strain ATCC 8743b / DSM 1359 / FGSC 10004 / NBRC 33097 / NRRL 1555)</name>
    <dbReference type="NCBI Taxonomy" id="763407"/>
    <lineage>
        <taxon>Eukaryota</taxon>
        <taxon>Fungi</taxon>
        <taxon>Fungi incertae sedis</taxon>
        <taxon>Mucoromycota</taxon>
        <taxon>Mucoromycotina</taxon>
        <taxon>Mucoromycetes</taxon>
        <taxon>Mucorales</taxon>
        <taxon>Phycomycetaceae</taxon>
        <taxon>Phycomyces</taxon>
    </lineage>
</organism>
<dbReference type="GeneID" id="28991812"/>
<feature type="compositionally biased region" description="Polar residues" evidence="1">
    <location>
        <begin position="33"/>
        <end position="46"/>
    </location>
</feature>
<sequence>MLHEKLEEYNSAFEKIMEELEEPEMPEDPKSFVPSTTDKTPKKNQSVAALPTPIASRPSNAQEVQGDQQTLVAASEHLVALQNKMDSSSKIVLEGPTKESIRRIENTVSDILTSMEIIKKTIADRTLPAGSMPANNVHSSSNGQFAHRMRSSDVSFKGTDPKKIAENNSRPGWDLTSNFHSSYNYVLAKSLLTYLQGQGNILTSDVLMSKMADIVMNHFSNQQKESRKSEEEGNKKRQKSRRYQRTAVNATYGRHKAAINRKFGNVNCSFAFQKDVFSERHSDNEDSLTMFQPS</sequence>
<dbReference type="RefSeq" id="XP_018294012.1">
    <property type="nucleotide sequence ID" value="XM_018430906.1"/>
</dbReference>
<gene>
    <name evidence="2" type="ORF">PHYBLDRAFT_142957</name>
</gene>
<dbReference type="AlphaFoldDB" id="A0A162UG31"/>
<feature type="compositionally biased region" description="Basic and acidic residues" evidence="1">
    <location>
        <begin position="224"/>
        <end position="235"/>
    </location>
</feature>
<evidence type="ECO:0000256" key="1">
    <source>
        <dbReference type="SAM" id="MobiDB-lite"/>
    </source>
</evidence>
<dbReference type="Proteomes" id="UP000077315">
    <property type="component" value="Unassembled WGS sequence"/>
</dbReference>
<dbReference type="InParanoid" id="A0A162UG31"/>